<accession>A0ABN2LM80</accession>
<dbReference type="RefSeq" id="WP_344127436.1">
    <property type="nucleotide sequence ID" value="NZ_BAAALT010000034.1"/>
</dbReference>
<dbReference type="Pfam" id="PF11790">
    <property type="entry name" value="Glyco_hydro_cc"/>
    <property type="match status" value="1"/>
</dbReference>
<dbReference type="PANTHER" id="PTHR34154">
    <property type="entry name" value="ALKALI-SENSITIVE LINKAGE PROTEIN 1"/>
    <property type="match status" value="1"/>
</dbReference>
<evidence type="ECO:0000313" key="4">
    <source>
        <dbReference type="Proteomes" id="UP001500218"/>
    </source>
</evidence>
<organism evidence="3 4">
    <name type="scientific">Luedemannella flava</name>
    <dbReference type="NCBI Taxonomy" id="349316"/>
    <lineage>
        <taxon>Bacteria</taxon>
        <taxon>Bacillati</taxon>
        <taxon>Actinomycetota</taxon>
        <taxon>Actinomycetes</taxon>
        <taxon>Micromonosporales</taxon>
        <taxon>Micromonosporaceae</taxon>
        <taxon>Luedemannella</taxon>
    </lineage>
</organism>
<dbReference type="InterPro" id="IPR024655">
    <property type="entry name" value="Asl1_glyco_hydro_catalytic"/>
</dbReference>
<proteinExistence type="predicted"/>
<evidence type="ECO:0000256" key="1">
    <source>
        <dbReference type="SAM" id="MobiDB-lite"/>
    </source>
</evidence>
<dbReference type="SUPFAM" id="SSF51445">
    <property type="entry name" value="(Trans)glycosidases"/>
    <property type="match status" value="1"/>
</dbReference>
<evidence type="ECO:0000313" key="3">
    <source>
        <dbReference type="EMBL" id="GAA1793057.1"/>
    </source>
</evidence>
<dbReference type="InterPro" id="IPR053183">
    <property type="entry name" value="ASL1"/>
</dbReference>
<dbReference type="EMBL" id="BAAALT010000034">
    <property type="protein sequence ID" value="GAA1793057.1"/>
    <property type="molecule type" value="Genomic_DNA"/>
</dbReference>
<gene>
    <name evidence="3" type="ORF">GCM10009682_13650</name>
</gene>
<feature type="compositionally biased region" description="Low complexity" evidence="1">
    <location>
        <begin position="65"/>
        <end position="91"/>
    </location>
</feature>
<reference evidence="3 4" key="1">
    <citation type="journal article" date="2019" name="Int. J. Syst. Evol. Microbiol.">
        <title>The Global Catalogue of Microorganisms (GCM) 10K type strain sequencing project: providing services to taxonomists for standard genome sequencing and annotation.</title>
        <authorList>
            <consortium name="The Broad Institute Genomics Platform"/>
            <consortium name="The Broad Institute Genome Sequencing Center for Infectious Disease"/>
            <person name="Wu L."/>
            <person name="Ma J."/>
        </authorList>
    </citation>
    <scope>NUCLEOTIDE SEQUENCE [LARGE SCALE GENOMIC DNA]</scope>
    <source>
        <strain evidence="3 4">JCM 13250</strain>
    </source>
</reference>
<dbReference type="PANTHER" id="PTHR34154:SF3">
    <property type="entry name" value="ALKALI-SENSITIVE LINKAGE PROTEIN 1"/>
    <property type="match status" value="1"/>
</dbReference>
<dbReference type="InterPro" id="IPR017853">
    <property type="entry name" value="GH"/>
</dbReference>
<name>A0ABN2LM80_9ACTN</name>
<dbReference type="Proteomes" id="UP001500218">
    <property type="component" value="Unassembled WGS sequence"/>
</dbReference>
<evidence type="ECO:0000259" key="2">
    <source>
        <dbReference type="Pfam" id="PF11790"/>
    </source>
</evidence>
<keyword evidence="4" id="KW-1185">Reference proteome</keyword>
<comment type="caution">
    <text evidence="3">The sequence shown here is derived from an EMBL/GenBank/DDBJ whole genome shotgun (WGS) entry which is preliminary data.</text>
</comment>
<dbReference type="Gene3D" id="3.20.20.80">
    <property type="entry name" value="Glycosidases"/>
    <property type="match status" value="1"/>
</dbReference>
<feature type="region of interest" description="Disordered" evidence="1">
    <location>
        <begin position="52"/>
        <end position="92"/>
    </location>
</feature>
<protein>
    <recommendedName>
        <fullName evidence="2">Asl1-like glycosyl hydrolase catalytic domain-containing protein</fullName>
    </recommendedName>
</protein>
<sequence length="340" mass="35673">MANQPGGAHARRRTPTGRRILLAALLTLLLAAGATLAVLRLGDAPGAADNPIAASTPVPTGVAEPTATRSPATAPTTTATRPSVSPTTAAPVKAATSRRKGVCVWTFGGVNQALAASGASWYYTWSTQHQGVATPAGAQFVPMIWGPGSVTDAALAQAKAAGPYLLGFNEPDMDSQADMSVAAALDLWPRLMAAGKVLGSPAVAWGGADAGGWLDRFMAGARQRGHRVDFIALHWYGGDFRTAEATAQLRSYLQAVYDRYHKPIWLTEFALIDFASGSARFPTQAQQAAFLTSATAMLGRLSFVQRYAWFALPATDKDQTGLFRTGTAVTPVGRAFQAAR</sequence>
<feature type="domain" description="Asl1-like glycosyl hydrolase catalytic" evidence="2">
    <location>
        <begin position="115"/>
        <end position="336"/>
    </location>
</feature>